<evidence type="ECO:0000313" key="5">
    <source>
        <dbReference type="Proteomes" id="UP000572377"/>
    </source>
</evidence>
<comment type="caution">
    <text evidence="4">The sequence shown here is derived from an EMBL/GenBank/DDBJ whole genome shotgun (WGS) entry which is preliminary data.</text>
</comment>
<reference evidence="4 5" key="1">
    <citation type="submission" date="2020-05" db="EMBL/GenBank/DDBJ databases">
        <title>Gimesia benthica sp. nov., a novel planctomycete isolated from a deep-sea water sample of the Northwest Indian Ocean.</title>
        <authorList>
            <person name="Wang J."/>
            <person name="Ruan C."/>
            <person name="Song L."/>
            <person name="Zhu Y."/>
            <person name="Li A."/>
            <person name="Zheng X."/>
            <person name="Wang L."/>
            <person name="Lu Z."/>
            <person name="Huang Y."/>
            <person name="Du W."/>
            <person name="Zhou Y."/>
            <person name="Huang L."/>
            <person name="Dai X."/>
        </authorList>
    </citation>
    <scope>NUCLEOTIDE SEQUENCE [LARGE SCALE GENOMIC DNA]</scope>
    <source>
        <strain evidence="4 5">YYQ-30</strain>
    </source>
</reference>
<organism evidence="4 5">
    <name type="scientific">Halovulum dunhuangense</name>
    <dbReference type="NCBI Taxonomy" id="1505036"/>
    <lineage>
        <taxon>Bacteria</taxon>
        <taxon>Pseudomonadati</taxon>
        <taxon>Pseudomonadota</taxon>
        <taxon>Alphaproteobacteria</taxon>
        <taxon>Rhodobacterales</taxon>
        <taxon>Paracoccaceae</taxon>
        <taxon>Halovulum</taxon>
    </lineage>
</organism>
<accession>A0A849L566</accession>
<name>A0A849L566_9RHOB</name>
<dbReference type="InterPro" id="IPR025232">
    <property type="entry name" value="DUF4174"/>
</dbReference>
<evidence type="ECO:0000259" key="3">
    <source>
        <dbReference type="Pfam" id="PF13778"/>
    </source>
</evidence>
<proteinExistence type="predicted"/>
<gene>
    <name evidence="4" type="ORF">HMH01_12835</name>
</gene>
<dbReference type="Pfam" id="PF13778">
    <property type="entry name" value="DUF4174"/>
    <property type="match status" value="1"/>
</dbReference>
<sequence>MKTRALTLFCALLPMLAFAQEPAQPTLEELKWVARPIIVFADSPADPRLRQQLAAFEAEPAELEARDVVILVDTDPAANGPLRLAFRPRDFNVIVLGKDGRVAYRKPDPVTVREVIRLIDRMPLRRQEIEDQRTRPLN</sequence>
<keyword evidence="5" id="KW-1185">Reference proteome</keyword>
<feature type="domain" description="DUF4174" evidence="3">
    <location>
        <begin position="27"/>
        <end position="128"/>
    </location>
</feature>
<dbReference type="EMBL" id="JABFBC010000002">
    <property type="protein sequence ID" value="NNU81324.1"/>
    <property type="molecule type" value="Genomic_DNA"/>
</dbReference>
<dbReference type="RefSeq" id="WP_171326161.1">
    <property type="nucleotide sequence ID" value="NZ_JABFBC010000002.1"/>
</dbReference>
<feature type="signal peptide" evidence="2">
    <location>
        <begin position="1"/>
        <end position="19"/>
    </location>
</feature>
<evidence type="ECO:0000256" key="1">
    <source>
        <dbReference type="ARBA" id="ARBA00022729"/>
    </source>
</evidence>
<dbReference type="Proteomes" id="UP000572377">
    <property type="component" value="Unassembled WGS sequence"/>
</dbReference>
<evidence type="ECO:0000313" key="4">
    <source>
        <dbReference type="EMBL" id="NNU81324.1"/>
    </source>
</evidence>
<evidence type="ECO:0000256" key="2">
    <source>
        <dbReference type="SAM" id="SignalP"/>
    </source>
</evidence>
<dbReference type="AlphaFoldDB" id="A0A849L566"/>
<protein>
    <submittedName>
        <fullName evidence="4">DUF4174 domain-containing protein</fullName>
    </submittedName>
</protein>
<feature type="chain" id="PRO_5032574416" evidence="2">
    <location>
        <begin position="20"/>
        <end position="138"/>
    </location>
</feature>
<keyword evidence="1 2" id="KW-0732">Signal</keyword>